<comment type="caution">
    <text evidence="2">The sequence shown here is derived from an EMBL/GenBank/DDBJ whole genome shotgun (WGS) entry which is preliminary data.</text>
</comment>
<evidence type="ECO:0000313" key="3">
    <source>
        <dbReference type="Proteomes" id="UP001499978"/>
    </source>
</evidence>
<gene>
    <name evidence="2" type="ORF">GCM10010201_27710</name>
</gene>
<dbReference type="RefSeq" id="WP_344173047.1">
    <property type="nucleotide sequence ID" value="NZ_BAAARY010000013.1"/>
</dbReference>
<reference evidence="3" key="1">
    <citation type="journal article" date="2019" name="Int. J. Syst. Evol. Microbiol.">
        <title>The Global Catalogue of Microorganisms (GCM) 10K type strain sequencing project: providing services to taxonomists for standard genome sequencing and annotation.</title>
        <authorList>
            <consortium name="The Broad Institute Genomics Platform"/>
            <consortium name="The Broad Institute Genome Sequencing Center for Infectious Disease"/>
            <person name="Wu L."/>
            <person name="Ma J."/>
        </authorList>
    </citation>
    <scope>NUCLEOTIDE SEQUENCE [LARGE SCALE GENOMIC DNA]</scope>
    <source>
        <strain evidence="3">JCM 3367</strain>
    </source>
</reference>
<dbReference type="EMBL" id="BAAARY010000013">
    <property type="protein sequence ID" value="GAA2527366.1"/>
    <property type="molecule type" value="Genomic_DNA"/>
</dbReference>
<dbReference type="PANTHER" id="PTHR43317">
    <property type="entry name" value="THERMOSPERMINE SYNTHASE ACAULIS5"/>
    <property type="match status" value="1"/>
</dbReference>
<dbReference type="Gene3D" id="3.40.50.150">
    <property type="entry name" value="Vaccinia Virus protein VP39"/>
    <property type="match status" value="1"/>
</dbReference>
<dbReference type="CDD" id="cd02440">
    <property type="entry name" value="AdoMet_MTases"/>
    <property type="match status" value="1"/>
</dbReference>
<proteinExistence type="predicted"/>
<accession>A0ABP6AYG3</accession>
<dbReference type="Proteomes" id="UP001499978">
    <property type="component" value="Unassembled WGS sequence"/>
</dbReference>
<dbReference type="InterPro" id="IPR029063">
    <property type="entry name" value="SAM-dependent_MTases_sf"/>
</dbReference>
<keyword evidence="1" id="KW-0620">Polyamine biosynthesis</keyword>
<evidence type="ECO:0008006" key="4">
    <source>
        <dbReference type="Google" id="ProtNLM"/>
    </source>
</evidence>
<evidence type="ECO:0000256" key="1">
    <source>
        <dbReference type="ARBA" id="ARBA00023115"/>
    </source>
</evidence>
<keyword evidence="3" id="KW-1185">Reference proteome</keyword>
<organism evidence="2 3">
    <name type="scientific">Pilimelia columellifera subsp. columellifera</name>
    <dbReference type="NCBI Taxonomy" id="706583"/>
    <lineage>
        <taxon>Bacteria</taxon>
        <taxon>Bacillati</taxon>
        <taxon>Actinomycetota</taxon>
        <taxon>Actinomycetes</taxon>
        <taxon>Micromonosporales</taxon>
        <taxon>Micromonosporaceae</taxon>
        <taxon>Pilimelia</taxon>
    </lineage>
</organism>
<dbReference type="PANTHER" id="PTHR43317:SF3">
    <property type="entry name" value="BLR2883 PROTEIN"/>
    <property type="match status" value="1"/>
</dbReference>
<protein>
    <recommendedName>
        <fullName evidence="4">Spermidine synthase</fullName>
    </recommendedName>
</protein>
<evidence type="ECO:0000313" key="2">
    <source>
        <dbReference type="EMBL" id="GAA2527366.1"/>
    </source>
</evidence>
<dbReference type="SUPFAM" id="SSF53335">
    <property type="entry name" value="S-adenosyl-L-methionine-dependent methyltransferases"/>
    <property type="match status" value="1"/>
</dbReference>
<sequence length="245" mass="26856">MARFEELAWHDTRMGEISLRRRRDPSHEVDVYEVKLGDEYLMSSLFPVAEIELARLGLAATSGDQLDVIVGGLGLGYTARTALEDPRVASVTVVEAFDEVISWHRRRLLPFAEPVAADPRCHLLAGDFFALAASDAGFDPRTPGRRHDAILLDVDHSPSQVLDPSHAPFYQPDGLRRLARHLRPGGVFALWSNDPPEVAFSDALSEVFAETAAHVIAFPNPLQDREATNTVYVATLAEPPGAVKG</sequence>
<name>A0ABP6AYG3_9ACTN</name>